<dbReference type="Pfam" id="PF13385">
    <property type="entry name" value="Laminin_G_3"/>
    <property type="match status" value="2"/>
</dbReference>
<comment type="cofactor">
    <cofactor evidence="1">
        <name>Ca(2+)</name>
        <dbReference type="ChEBI" id="CHEBI:29108"/>
    </cofactor>
</comment>
<dbReference type="SUPFAM" id="SSF49899">
    <property type="entry name" value="Concanavalin A-like lectins/glucanases"/>
    <property type="match status" value="2"/>
</dbReference>
<evidence type="ECO:0000256" key="3">
    <source>
        <dbReference type="ARBA" id="ARBA00022837"/>
    </source>
</evidence>
<evidence type="ECO:0000256" key="4">
    <source>
        <dbReference type="ARBA" id="ARBA00023157"/>
    </source>
</evidence>
<dbReference type="EMBL" id="JACCKB010000065">
    <property type="protein sequence ID" value="NYZ69171.1"/>
    <property type="molecule type" value="Genomic_DNA"/>
</dbReference>
<organism evidence="6 7">
    <name type="scientific">Spartinivicinus marinus</name>
    <dbReference type="NCBI Taxonomy" id="2994442"/>
    <lineage>
        <taxon>Bacteria</taxon>
        <taxon>Pseudomonadati</taxon>
        <taxon>Pseudomonadota</taxon>
        <taxon>Gammaproteobacteria</taxon>
        <taxon>Oceanospirillales</taxon>
        <taxon>Zooshikellaceae</taxon>
        <taxon>Spartinivicinus</taxon>
    </lineage>
</organism>
<dbReference type="PANTHER" id="PTHR19277">
    <property type="entry name" value="PENTRAXIN"/>
    <property type="match status" value="1"/>
</dbReference>
<dbReference type="InterPro" id="IPR013320">
    <property type="entry name" value="ConA-like_dom_sf"/>
</dbReference>
<dbReference type="RefSeq" id="WP_180571169.1">
    <property type="nucleotide sequence ID" value="NZ_JACCKB010000065.1"/>
</dbReference>
<evidence type="ECO:0000256" key="1">
    <source>
        <dbReference type="ARBA" id="ARBA00001913"/>
    </source>
</evidence>
<dbReference type="PANTHER" id="PTHR19277:SF125">
    <property type="entry name" value="B6"/>
    <property type="match status" value="1"/>
</dbReference>
<dbReference type="Gene3D" id="2.60.120.200">
    <property type="match status" value="2"/>
</dbReference>
<dbReference type="GO" id="GO:0046872">
    <property type="term" value="F:metal ion binding"/>
    <property type="evidence" value="ECO:0007669"/>
    <property type="project" value="UniProtKB-KW"/>
</dbReference>
<keyword evidence="5" id="KW-0175">Coiled coil</keyword>
<keyword evidence="7" id="KW-1185">Reference proteome</keyword>
<reference evidence="6 7" key="1">
    <citation type="submission" date="2020-07" db="EMBL/GenBank/DDBJ databases">
        <title>Endozoicomonas sp. nov., isolated from sediment.</title>
        <authorList>
            <person name="Gu T."/>
        </authorList>
    </citation>
    <scope>NUCLEOTIDE SEQUENCE [LARGE SCALE GENOMIC DNA]</scope>
    <source>
        <strain evidence="6 7">SM1973</strain>
    </source>
</reference>
<evidence type="ECO:0000313" key="6">
    <source>
        <dbReference type="EMBL" id="NYZ69171.1"/>
    </source>
</evidence>
<gene>
    <name evidence="6" type="ORF">H0A36_24425</name>
</gene>
<dbReference type="Proteomes" id="UP000569732">
    <property type="component" value="Unassembled WGS sequence"/>
</dbReference>
<proteinExistence type="predicted"/>
<name>A0A853IGP2_9GAMM</name>
<protein>
    <submittedName>
        <fullName evidence="6">LamG domain-containing protein</fullName>
    </submittedName>
</protein>
<keyword evidence="4" id="KW-1015">Disulfide bond</keyword>
<comment type="caution">
    <text evidence="6">The sequence shown here is derived from an EMBL/GenBank/DDBJ whole genome shotgun (WGS) entry which is preliminary data.</text>
</comment>
<sequence>MSKVINFLADSFLKLPAELTLTQQGFFTLELWAKLAPEQESDKLWLLHKANQQKIQYGLQIILENNIAKLQGYYGENGVISETLTVDSQQWHHYVLQVSYDEATQQSMANLYVDGLLIETTSALGEPGKTPNVSEPLVIGEDFIGQIAEVRVWNEARSESHIRSNRVHPLTGYESGLLAYLPLHQGHEYLVEKVNNTREIAAFNINSLTEAFPIHLATEPCVQFDRPKHYGLLPEITNFPDTRFTFETWVKTTNSSDSCVLFEYRGAEESQPTVTMGNAHRLTVTILGESIFHSDGSTQTVKVDDGVWHHLTVSWDALTGLLLIYVDGLVAIKNTVARGKLLPQKGMLTIGQATNIVNPQSPDQTPSAFNGLFADIRLWDTVRNQQGIINDRFYRLTGKEVGLIAYWPLNDGQGNQAKDSNSNRPALSLIGADLWIAADLWIKSSLIKQLYELRDKQLNDDCYDLKEKIKQLEAEIARLKQTQPTEISVEALINNISEQVAEARKAAKQNREYYLGKVTMNIKAVPVVGDTDQKVILPNKEDLKNMCDGVLSDISIELNPQYTLR</sequence>
<evidence type="ECO:0000313" key="7">
    <source>
        <dbReference type="Proteomes" id="UP000569732"/>
    </source>
</evidence>
<keyword evidence="3" id="KW-0106">Calcium</keyword>
<evidence type="ECO:0000256" key="2">
    <source>
        <dbReference type="ARBA" id="ARBA00022723"/>
    </source>
</evidence>
<keyword evidence="2" id="KW-0479">Metal-binding</keyword>
<dbReference type="InterPro" id="IPR051360">
    <property type="entry name" value="Neuronal_Pentraxin_Related"/>
</dbReference>
<evidence type="ECO:0000256" key="5">
    <source>
        <dbReference type="SAM" id="Coils"/>
    </source>
</evidence>
<feature type="coiled-coil region" evidence="5">
    <location>
        <begin position="455"/>
        <end position="509"/>
    </location>
</feature>
<accession>A0A853IGP2</accession>
<dbReference type="AlphaFoldDB" id="A0A853IGP2"/>